<dbReference type="PANTHER" id="PTHR33392">
    <property type="entry name" value="POLYISOPRENYL-TEICHOIC ACID--PEPTIDOGLYCAN TEICHOIC ACID TRANSFERASE TAGU"/>
    <property type="match status" value="1"/>
</dbReference>
<evidence type="ECO:0000313" key="4">
    <source>
        <dbReference type="Proteomes" id="UP000612893"/>
    </source>
</evidence>
<gene>
    <name evidence="3" type="ORF">JF922_21935</name>
</gene>
<comment type="similarity">
    <text evidence="1">Belongs to the LytR/CpsA/Psr (LCP) family.</text>
</comment>
<dbReference type="Pfam" id="PF03816">
    <property type="entry name" value="LytR_cpsA_psr"/>
    <property type="match status" value="1"/>
</dbReference>
<dbReference type="Gene3D" id="3.40.630.190">
    <property type="entry name" value="LCP protein"/>
    <property type="match status" value="1"/>
</dbReference>
<keyword evidence="4" id="KW-1185">Reference proteome</keyword>
<accession>A0A934K336</accession>
<dbReference type="RefSeq" id="WP_338204665.1">
    <property type="nucleotide sequence ID" value="NZ_JAEKNR010000217.1"/>
</dbReference>
<name>A0A934K336_9BACT</name>
<evidence type="ECO:0000259" key="2">
    <source>
        <dbReference type="Pfam" id="PF03816"/>
    </source>
</evidence>
<dbReference type="Proteomes" id="UP000612893">
    <property type="component" value="Unassembled WGS sequence"/>
</dbReference>
<comment type="caution">
    <text evidence="3">The sequence shown here is derived from an EMBL/GenBank/DDBJ whole genome shotgun (WGS) entry which is preliminary data.</text>
</comment>
<dbReference type="PANTHER" id="PTHR33392:SF6">
    <property type="entry name" value="POLYISOPRENYL-TEICHOIC ACID--PEPTIDOGLYCAN TEICHOIC ACID TRANSFERASE TAGU"/>
    <property type="match status" value="1"/>
</dbReference>
<protein>
    <submittedName>
        <fullName evidence="3">LCP family protein</fullName>
    </submittedName>
</protein>
<dbReference type="InterPro" id="IPR050922">
    <property type="entry name" value="LytR/CpsA/Psr_CW_biosynth"/>
</dbReference>
<feature type="domain" description="Cell envelope-related transcriptional attenuator" evidence="2">
    <location>
        <begin position="102"/>
        <end position="294"/>
    </location>
</feature>
<sequence>MPRARHVGGQSSPAGRSRLLRRLPLVLVLVLVLGVLAVGGYAVARTGTFLHHVTNLNNPVTVIQNEVEPPAGSIAWKLKHGQQVNLLLLGYGGSENDAPWLTDTIMAVSIEPSSHRVLEASIPRDLYVGIDAWQDGRPYEEKINAAFEVAMDPSSFAPGPLKPEFQGKDGAGHLAEATVSRLTGLTFDRYLAVDFKAFRSVVDTLGGITVNMDGPLDDCHYPDYHNGYLNNGVPPGYACPPGAGIHFPAGQYSVNGEQALEIARSRDAEEPEQATDFGRVRRQQMIIAAIRQRTSAVDALLKAPQLMDALQNDFKTDMDLNDLKALYDFGVKLPDSSLLRLGISDQDLVDDYAPYQRGSCGAVDAFALCPEDPTYQTWHSIFAHAFIDRRTLDEHAPIKLVNATISSSDIQLRLGRVLGPFSLAVADGGQTPATAKTAIYDYSGGKYPQTAAWLQEFFGAPVVAAPAATGAPPSSEGLVVVIGSDYARRWQGIA</sequence>
<dbReference type="InterPro" id="IPR004474">
    <property type="entry name" value="LytR_CpsA_psr"/>
</dbReference>
<dbReference type="AlphaFoldDB" id="A0A934K336"/>
<reference evidence="3" key="1">
    <citation type="submission" date="2020-10" db="EMBL/GenBank/DDBJ databases">
        <title>Ca. Dormibacterota MAGs.</title>
        <authorList>
            <person name="Montgomery K."/>
        </authorList>
    </citation>
    <scope>NUCLEOTIDE SEQUENCE [LARGE SCALE GENOMIC DNA]</scope>
    <source>
        <strain evidence="3">SC8812_S17_10</strain>
    </source>
</reference>
<evidence type="ECO:0000256" key="1">
    <source>
        <dbReference type="ARBA" id="ARBA00006068"/>
    </source>
</evidence>
<organism evidence="3 4">
    <name type="scientific">Candidatus Nephthysia bennettiae</name>
    <dbReference type="NCBI Taxonomy" id="3127016"/>
    <lineage>
        <taxon>Bacteria</taxon>
        <taxon>Bacillati</taxon>
        <taxon>Candidatus Dormiibacterota</taxon>
        <taxon>Candidatus Dormibacteria</taxon>
        <taxon>Candidatus Dormibacterales</taxon>
        <taxon>Candidatus Dormibacteraceae</taxon>
        <taxon>Candidatus Nephthysia</taxon>
    </lineage>
</organism>
<evidence type="ECO:0000313" key="3">
    <source>
        <dbReference type="EMBL" id="MBJ7600716.1"/>
    </source>
</evidence>
<dbReference type="EMBL" id="JAEKNR010000217">
    <property type="protein sequence ID" value="MBJ7600716.1"/>
    <property type="molecule type" value="Genomic_DNA"/>
</dbReference>
<proteinExistence type="inferred from homology"/>